<dbReference type="InterPro" id="IPR029058">
    <property type="entry name" value="AB_hydrolase_fold"/>
</dbReference>
<feature type="region of interest" description="Disordered" evidence="1">
    <location>
        <begin position="65"/>
        <end position="114"/>
    </location>
</feature>
<evidence type="ECO:0000256" key="2">
    <source>
        <dbReference type="SAM" id="SignalP"/>
    </source>
</evidence>
<evidence type="ECO:0000313" key="4">
    <source>
        <dbReference type="Proteomes" id="UP001476282"/>
    </source>
</evidence>
<feature type="signal peptide" evidence="2">
    <location>
        <begin position="1"/>
        <end position="20"/>
    </location>
</feature>
<dbReference type="SUPFAM" id="SSF53474">
    <property type="entry name" value="alpha/beta-Hydrolases"/>
    <property type="match status" value="1"/>
</dbReference>
<comment type="caution">
    <text evidence="3">The sequence shown here is derived from an EMBL/GenBank/DDBJ whole genome shotgun (WGS) entry which is preliminary data.</text>
</comment>
<feature type="compositionally biased region" description="Pro residues" evidence="1">
    <location>
        <begin position="87"/>
        <end position="103"/>
    </location>
</feature>
<proteinExistence type="predicted"/>
<reference evidence="3 4" key="1">
    <citation type="submission" date="2024-02" db="EMBL/GenBank/DDBJ databases">
        <title>Haloferula sargassicola NBRC 104335.</title>
        <authorList>
            <person name="Ichikawa N."/>
            <person name="Katano-Makiyama Y."/>
            <person name="Hidaka K."/>
        </authorList>
    </citation>
    <scope>NUCLEOTIDE SEQUENCE [LARGE SCALE GENOMIC DNA]</scope>
    <source>
        <strain evidence="3 4">NBRC 104335</strain>
    </source>
</reference>
<feature type="chain" id="PRO_5047124981" description="SLA1 homology domain-containing protein" evidence="2">
    <location>
        <begin position="21"/>
        <end position="360"/>
    </location>
</feature>
<dbReference type="RefSeq" id="WP_353565329.1">
    <property type="nucleotide sequence ID" value="NZ_BAABRI010000002.1"/>
</dbReference>
<name>A0ABP9UN18_9BACT</name>
<evidence type="ECO:0000256" key="1">
    <source>
        <dbReference type="SAM" id="MobiDB-lite"/>
    </source>
</evidence>
<dbReference type="EMBL" id="BAABRI010000002">
    <property type="protein sequence ID" value="GAA5481173.1"/>
    <property type="molecule type" value="Genomic_DNA"/>
</dbReference>
<gene>
    <name evidence="3" type="ORF">Hsar01_00380</name>
</gene>
<dbReference type="Gene3D" id="2.30.30.700">
    <property type="entry name" value="SLA1 homology domain 1"/>
    <property type="match status" value="1"/>
</dbReference>
<feature type="compositionally biased region" description="Acidic residues" evidence="1">
    <location>
        <begin position="74"/>
        <end position="86"/>
    </location>
</feature>
<keyword evidence="2" id="KW-0732">Signal</keyword>
<dbReference type="Proteomes" id="UP001476282">
    <property type="component" value="Unassembled WGS sequence"/>
</dbReference>
<organism evidence="3 4">
    <name type="scientific">Haloferula sargassicola</name>
    <dbReference type="NCBI Taxonomy" id="490096"/>
    <lineage>
        <taxon>Bacteria</taxon>
        <taxon>Pseudomonadati</taxon>
        <taxon>Verrucomicrobiota</taxon>
        <taxon>Verrucomicrobiia</taxon>
        <taxon>Verrucomicrobiales</taxon>
        <taxon>Verrucomicrobiaceae</taxon>
        <taxon>Haloferula</taxon>
    </lineage>
</organism>
<accession>A0ABP9UN18</accession>
<protein>
    <recommendedName>
        <fullName evidence="5">SLA1 homology domain-containing protein</fullName>
    </recommendedName>
</protein>
<keyword evidence="4" id="KW-1185">Reference proteome</keyword>
<dbReference type="Gene3D" id="3.40.50.1820">
    <property type="entry name" value="alpha/beta hydrolase"/>
    <property type="match status" value="1"/>
</dbReference>
<evidence type="ECO:0008006" key="5">
    <source>
        <dbReference type="Google" id="ProtNLM"/>
    </source>
</evidence>
<evidence type="ECO:0000313" key="3">
    <source>
        <dbReference type="EMBL" id="GAA5481173.1"/>
    </source>
</evidence>
<sequence>MKPCFFAALAGLAMLGGAMARTWTNADGRTLEAEYISSDGTHVVFKMGEKEVTYPLSKLSQADQDWVAEQNAPPEEEAEPPMDETPDTPPAEPEPDLPPPPPTGYRVGQPIDQPLHDDTAEYFATGTPQRVFEALKEGAFPEQNPGKADDWIARGDQQATYRLYVPGDYDGSQEFGLYLHLPSGSEGDIPEAWRPEMDARHLIGLSIDQAGDDQPMLRRAMLAVDAITTVAATYKLDPARRIIGGSGPAAHAAMLTAAIFPAEFTAVISQGSVQAMPLTGNDGGGFPGMAKRNFLNRPLAYVKWVAIVAKDDDDLPEATRLAAEWEHEGLDFKLIESPAGSGETAPAKDFAEAIKWIEEP</sequence>